<dbReference type="GO" id="GO:0009788">
    <property type="term" value="P:negative regulation of abscisic acid-activated signaling pathway"/>
    <property type="evidence" value="ECO:0007669"/>
    <property type="project" value="InterPro"/>
</dbReference>
<dbReference type="InterPro" id="IPR036236">
    <property type="entry name" value="Znf_C2H2_sf"/>
</dbReference>
<dbReference type="Pfam" id="PF13912">
    <property type="entry name" value="zf-C2H2_6"/>
    <property type="match status" value="1"/>
</dbReference>
<dbReference type="PANTHER" id="PTHR47287:SF9">
    <property type="entry name" value="ZINC FINGER PROTEIN 4-LIKE"/>
    <property type="match status" value="1"/>
</dbReference>
<name>A0A0J8BFU4_BETVV</name>
<evidence type="ECO:0000313" key="9">
    <source>
        <dbReference type="EMBL" id="KMS98878.1"/>
    </source>
</evidence>
<evidence type="ECO:0000256" key="5">
    <source>
        <dbReference type="ARBA" id="ARBA00023242"/>
    </source>
</evidence>
<evidence type="ECO:0000259" key="8">
    <source>
        <dbReference type="PROSITE" id="PS50157"/>
    </source>
</evidence>
<evidence type="ECO:0000256" key="7">
    <source>
        <dbReference type="SAM" id="MobiDB-lite"/>
    </source>
</evidence>
<proteinExistence type="predicted"/>
<dbReference type="OrthoDB" id="1736050at2759"/>
<comment type="subcellular location">
    <subcellularLocation>
        <location evidence="1">Nucleus</location>
    </subcellularLocation>
</comment>
<dbReference type="Gramene" id="KMS98878">
    <property type="protein sequence ID" value="KMS98878"/>
    <property type="gene ID" value="BVRB_3g067720"/>
</dbReference>
<sequence length="247" mass="27625">MESPSSSKNPINNKRDDHNNVKKMKGAMVSSNSANNTTLDLKLSSFSQEIRPIESNSTRVFTCNYCKGEFSTSQALGGHQNAHKQERARDKMRQATKFPPYNANNNLYYPYNFGTYSNIASYGGYCKRSPLGVIKTNSMIQKPAYRWPIMNNHGYRYGYGAINQAKPSFIVNSQSSNDDIVNYSSINNLNNLSKSLPTLGEGDFKGNYRIVESGTGNIEKEDDDHISGGKLDQMKPENSCLDLSLRL</sequence>
<accession>A0A0J8BFU4</accession>
<dbReference type="Gene3D" id="3.30.160.60">
    <property type="entry name" value="Classic Zinc Finger"/>
    <property type="match status" value="1"/>
</dbReference>
<feature type="domain" description="C2H2-type" evidence="8">
    <location>
        <begin position="61"/>
        <end position="88"/>
    </location>
</feature>
<dbReference type="AlphaFoldDB" id="A0A0J8BFU4"/>
<evidence type="ECO:0000256" key="1">
    <source>
        <dbReference type="ARBA" id="ARBA00004123"/>
    </source>
</evidence>
<organism evidence="9 10">
    <name type="scientific">Beta vulgaris subsp. vulgaris</name>
    <name type="common">Beet</name>
    <dbReference type="NCBI Taxonomy" id="3555"/>
    <lineage>
        <taxon>Eukaryota</taxon>
        <taxon>Viridiplantae</taxon>
        <taxon>Streptophyta</taxon>
        <taxon>Embryophyta</taxon>
        <taxon>Tracheophyta</taxon>
        <taxon>Spermatophyta</taxon>
        <taxon>Magnoliopsida</taxon>
        <taxon>eudicotyledons</taxon>
        <taxon>Gunneridae</taxon>
        <taxon>Pentapetalae</taxon>
        <taxon>Caryophyllales</taxon>
        <taxon>Chenopodiaceae</taxon>
        <taxon>Betoideae</taxon>
        <taxon>Beta</taxon>
    </lineage>
</organism>
<dbReference type="Proteomes" id="UP000035740">
    <property type="component" value="Unassembled WGS sequence"/>
</dbReference>
<evidence type="ECO:0000256" key="6">
    <source>
        <dbReference type="PROSITE-ProRule" id="PRU00042"/>
    </source>
</evidence>
<protein>
    <recommendedName>
        <fullName evidence="8">C2H2-type domain-containing protein</fullName>
    </recommendedName>
</protein>
<feature type="region of interest" description="Disordered" evidence="7">
    <location>
        <begin position="1"/>
        <end position="21"/>
    </location>
</feature>
<evidence type="ECO:0000256" key="3">
    <source>
        <dbReference type="ARBA" id="ARBA00022771"/>
    </source>
</evidence>
<dbReference type="eggNOG" id="ENOG502S3I6">
    <property type="taxonomic scope" value="Eukaryota"/>
</dbReference>
<dbReference type="OMA" id="GMYNNIS"/>
<keyword evidence="4" id="KW-0862">Zinc</keyword>
<feature type="compositionally biased region" description="Low complexity" evidence="7">
    <location>
        <begin position="1"/>
        <end position="12"/>
    </location>
</feature>
<keyword evidence="2" id="KW-0479">Metal-binding</keyword>
<keyword evidence="5" id="KW-0539">Nucleus</keyword>
<dbReference type="PROSITE" id="PS00028">
    <property type="entry name" value="ZINC_FINGER_C2H2_1"/>
    <property type="match status" value="1"/>
</dbReference>
<evidence type="ECO:0000313" key="10">
    <source>
        <dbReference type="Proteomes" id="UP000035740"/>
    </source>
</evidence>
<evidence type="ECO:0000256" key="4">
    <source>
        <dbReference type="ARBA" id="ARBA00022833"/>
    </source>
</evidence>
<dbReference type="PROSITE" id="PS50157">
    <property type="entry name" value="ZINC_FINGER_C2H2_2"/>
    <property type="match status" value="1"/>
</dbReference>
<dbReference type="GO" id="GO:0008270">
    <property type="term" value="F:zinc ion binding"/>
    <property type="evidence" value="ECO:0007669"/>
    <property type="project" value="UniProtKB-KW"/>
</dbReference>
<dbReference type="SUPFAM" id="SSF57667">
    <property type="entry name" value="beta-beta-alpha zinc fingers"/>
    <property type="match status" value="1"/>
</dbReference>
<dbReference type="InterPro" id="IPR044246">
    <property type="entry name" value="ZFP3-like"/>
</dbReference>
<keyword evidence="3 6" id="KW-0863">Zinc-finger</keyword>
<gene>
    <name evidence="9" type="ORF">BVRB_3g067720</name>
</gene>
<keyword evidence="10" id="KW-1185">Reference proteome</keyword>
<dbReference type="EMBL" id="KQ090241">
    <property type="protein sequence ID" value="KMS98878.1"/>
    <property type="molecule type" value="Genomic_DNA"/>
</dbReference>
<dbReference type="PANTHER" id="PTHR47287">
    <property type="entry name" value="C2H2 AND C2HC ZINC FINGERS SUPERFAMILY PROTEIN"/>
    <property type="match status" value="1"/>
</dbReference>
<reference evidence="9 10" key="1">
    <citation type="journal article" date="2014" name="Nature">
        <title>The genome of the recently domesticated crop plant sugar beet (Beta vulgaris).</title>
        <authorList>
            <person name="Dohm J.C."/>
            <person name="Minoche A.E."/>
            <person name="Holtgrawe D."/>
            <person name="Capella-Gutierrez S."/>
            <person name="Zakrzewski F."/>
            <person name="Tafer H."/>
            <person name="Rupp O."/>
            <person name="Sorensen T.R."/>
            <person name="Stracke R."/>
            <person name="Reinhardt R."/>
            <person name="Goesmann A."/>
            <person name="Kraft T."/>
            <person name="Schulz B."/>
            <person name="Stadler P.F."/>
            <person name="Schmidt T."/>
            <person name="Gabaldon T."/>
            <person name="Lehrach H."/>
            <person name="Weisshaar B."/>
            <person name="Himmelbauer H."/>
        </authorList>
    </citation>
    <scope>NUCLEOTIDE SEQUENCE [LARGE SCALE GENOMIC DNA]</scope>
    <source>
        <tissue evidence="9">Taproot</tissue>
    </source>
</reference>
<evidence type="ECO:0000256" key="2">
    <source>
        <dbReference type="ARBA" id="ARBA00022723"/>
    </source>
</evidence>
<dbReference type="GO" id="GO:0005634">
    <property type="term" value="C:nucleus"/>
    <property type="evidence" value="ECO:0007669"/>
    <property type="project" value="UniProtKB-SubCell"/>
</dbReference>
<dbReference type="InterPro" id="IPR013087">
    <property type="entry name" value="Znf_C2H2_type"/>
</dbReference>